<comment type="caution">
    <text evidence="2">The sequence shown here is derived from an EMBL/GenBank/DDBJ whole genome shotgun (WGS) entry which is preliminary data.</text>
</comment>
<evidence type="ECO:0000256" key="1">
    <source>
        <dbReference type="SAM" id="SignalP"/>
    </source>
</evidence>
<keyword evidence="1" id="KW-0732">Signal</keyword>
<sequence>MKRLLTITSLLLILMAYVERLEGSMEEDEVYECFIQVLCFHDKVKEIYELTTVAGDENAKRYIEELTKASGIKFPENSLENCYHFKEVICKMPEDERKKMFMDWSASVGEYVLDICQSRKALLCMKADIAAAEFANFLAKYKAMGVCQRGEEVLTEMVPGSTKKKGSLPIG</sequence>
<protein>
    <submittedName>
        <fullName evidence="2">Uncharacterized protein</fullName>
    </submittedName>
</protein>
<gene>
    <name evidence="2" type="ORF">LARSCL_LOCUS10996</name>
</gene>
<evidence type="ECO:0000313" key="2">
    <source>
        <dbReference type="EMBL" id="CAL1280481.1"/>
    </source>
</evidence>
<accession>A0AAV2A911</accession>
<dbReference type="EMBL" id="CAXIEN010000132">
    <property type="protein sequence ID" value="CAL1280481.1"/>
    <property type="molecule type" value="Genomic_DNA"/>
</dbReference>
<organism evidence="2 3">
    <name type="scientific">Larinioides sclopetarius</name>
    <dbReference type="NCBI Taxonomy" id="280406"/>
    <lineage>
        <taxon>Eukaryota</taxon>
        <taxon>Metazoa</taxon>
        <taxon>Ecdysozoa</taxon>
        <taxon>Arthropoda</taxon>
        <taxon>Chelicerata</taxon>
        <taxon>Arachnida</taxon>
        <taxon>Araneae</taxon>
        <taxon>Araneomorphae</taxon>
        <taxon>Entelegynae</taxon>
        <taxon>Araneoidea</taxon>
        <taxon>Araneidae</taxon>
        <taxon>Larinioides</taxon>
    </lineage>
</organism>
<reference evidence="2 3" key="1">
    <citation type="submission" date="2024-04" db="EMBL/GenBank/DDBJ databases">
        <authorList>
            <person name="Rising A."/>
            <person name="Reimegard J."/>
            <person name="Sonavane S."/>
            <person name="Akerstrom W."/>
            <person name="Nylinder S."/>
            <person name="Hedman E."/>
            <person name="Kallberg Y."/>
        </authorList>
    </citation>
    <scope>NUCLEOTIDE SEQUENCE [LARGE SCALE GENOMIC DNA]</scope>
</reference>
<feature type="chain" id="PRO_5043494714" evidence="1">
    <location>
        <begin position="21"/>
        <end position="171"/>
    </location>
</feature>
<name>A0AAV2A911_9ARAC</name>
<feature type="signal peptide" evidence="1">
    <location>
        <begin position="1"/>
        <end position="20"/>
    </location>
</feature>
<evidence type="ECO:0000313" key="3">
    <source>
        <dbReference type="Proteomes" id="UP001497382"/>
    </source>
</evidence>
<dbReference type="Proteomes" id="UP001497382">
    <property type="component" value="Unassembled WGS sequence"/>
</dbReference>
<dbReference type="AlphaFoldDB" id="A0AAV2A911"/>
<proteinExistence type="predicted"/>
<keyword evidence="3" id="KW-1185">Reference proteome</keyword>